<dbReference type="EMBL" id="JANPWB010000012">
    <property type="protein sequence ID" value="KAJ1113247.1"/>
    <property type="molecule type" value="Genomic_DNA"/>
</dbReference>
<organism evidence="2 3">
    <name type="scientific">Pleurodeles waltl</name>
    <name type="common">Iberian ribbed newt</name>
    <dbReference type="NCBI Taxonomy" id="8319"/>
    <lineage>
        <taxon>Eukaryota</taxon>
        <taxon>Metazoa</taxon>
        <taxon>Chordata</taxon>
        <taxon>Craniata</taxon>
        <taxon>Vertebrata</taxon>
        <taxon>Euteleostomi</taxon>
        <taxon>Amphibia</taxon>
        <taxon>Batrachia</taxon>
        <taxon>Caudata</taxon>
        <taxon>Salamandroidea</taxon>
        <taxon>Salamandridae</taxon>
        <taxon>Pleurodelinae</taxon>
        <taxon>Pleurodeles</taxon>
    </lineage>
</organism>
<gene>
    <name evidence="2" type="ORF">NDU88_001501</name>
</gene>
<feature type="region of interest" description="Disordered" evidence="1">
    <location>
        <begin position="118"/>
        <end position="144"/>
    </location>
</feature>
<evidence type="ECO:0000313" key="3">
    <source>
        <dbReference type="Proteomes" id="UP001066276"/>
    </source>
</evidence>
<proteinExistence type="predicted"/>
<keyword evidence="3" id="KW-1185">Reference proteome</keyword>
<reference evidence="2" key="1">
    <citation type="journal article" date="2022" name="bioRxiv">
        <title>Sequencing and chromosome-scale assembly of the giantPleurodeles waltlgenome.</title>
        <authorList>
            <person name="Brown T."/>
            <person name="Elewa A."/>
            <person name="Iarovenko S."/>
            <person name="Subramanian E."/>
            <person name="Araus A.J."/>
            <person name="Petzold A."/>
            <person name="Susuki M."/>
            <person name="Suzuki K.-i.T."/>
            <person name="Hayashi T."/>
            <person name="Toyoda A."/>
            <person name="Oliveira C."/>
            <person name="Osipova E."/>
            <person name="Leigh N.D."/>
            <person name="Simon A."/>
            <person name="Yun M.H."/>
        </authorList>
    </citation>
    <scope>NUCLEOTIDE SEQUENCE</scope>
    <source>
        <strain evidence="2">20211129_DDA</strain>
        <tissue evidence="2">Liver</tissue>
    </source>
</reference>
<dbReference type="Proteomes" id="UP001066276">
    <property type="component" value="Chromosome 8"/>
</dbReference>
<comment type="caution">
    <text evidence="2">The sequence shown here is derived from an EMBL/GenBank/DDBJ whole genome shotgun (WGS) entry which is preliminary data.</text>
</comment>
<accession>A0AAV7NAX1</accession>
<sequence>MRVFTRLIMTHPKAKGFGWKGFKNMAGIVDVPYRPLSTGPDFSLSTPLLYGACSEADPRVPKRLITSFYQKMDKVPPVQQIAEQIELEELLGTEGTVLEEDDGSEPCGGCAERISETRADEGAKTALAGPSAQPPVCKQTHRKS</sequence>
<name>A0AAV7NAX1_PLEWA</name>
<evidence type="ECO:0000313" key="2">
    <source>
        <dbReference type="EMBL" id="KAJ1113247.1"/>
    </source>
</evidence>
<evidence type="ECO:0000256" key="1">
    <source>
        <dbReference type="SAM" id="MobiDB-lite"/>
    </source>
</evidence>
<protein>
    <submittedName>
        <fullName evidence="2">Uncharacterized protein</fullName>
    </submittedName>
</protein>
<dbReference type="AlphaFoldDB" id="A0AAV7NAX1"/>